<dbReference type="GO" id="GO:0004674">
    <property type="term" value="F:protein serine/threonine kinase activity"/>
    <property type="evidence" value="ECO:0007669"/>
    <property type="project" value="UniProtKB-KW"/>
</dbReference>
<dbReference type="RefSeq" id="XP_002668196.1">
    <property type="nucleotide sequence ID" value="XM_002668150.1"/>
</dbReference>
<protein>
    <recommendedName>
        <fullName evidence="1">non-specific serine/threonine protein kinase</fullName>
        <ecNumber evidence="1">2.7.11.1</ecNumber>
    </recommendedName>
</protein>
<dbReference type="InterPro" id="IPR008271">
    <property type="entry name" value="Ser/Thr_kinase_AS"/>
</dbReference>
<keyword evidence="2" id="KW-0723">Serine/threonine-protein kinase</keyword>
<dbReference type="InterPro" id="IPR011009">
    <property type="entry name" value="Kinase-like_dom_sf"/>
</dbReference>
<proteinExistence type="predicted"/>
<dbReference type="EC" id="2.7.11.1" evidence="1"/>
<feature type="domain" description="Protein kinase" evidence="9">
    <location>
        <begin position="1"/>
        <end position="253"/>
    </location>
</feature>
<dbReference type="InterPro" id="IPR000719">
    <property type="entry name" value="Prot_kinase_dom"/>
</dbReference>
<dbReference type="PROSITE" id="PS00108">
    <property type="entry name" value="PROTEIN_KINASE_ST"/>
    <property type="match status" value="1"/>
</dbReference>
<evidence type="ECO:0000256" key="5">
    <source>
        <dbReference type="ARBA" id="ARBA00022777"/>
    </source>
</evidence>
<dbReference type="Pfam" id="PF00069">
    <property type="entry name" value="Pkinase"/>
    <property type="match status" value="1"/>
</dbReference>
<dbReference type="SUPFAM" id="SSF56112">
    <property type="entry name" value="Protein kinase-like (PK-like)"/>
    <property type="match status" value="1"/>
</dbReference>
<evidence type="ECO:0000256" key="2">
    <source>
        <dbReference type="ARBA" id="ARBA00022527"/>
    </source>
</evidence>
<reference evidence="10 11" key="1">
    <citation type="journal article" date="2010" name="Cell">
        <title>The genome of Naegleria gruberi illuminates early eukaryotic versatility.</title>
        <authorList>
            <person name="Fritz-Laylin L.K."/>
            <person name="Prochnik S.E."/>
            <person name="Ginger M.L."/>
            <person name="Dacks J.B."/>
            <person name="Carpenter M.L."/>
            <person name="Field M.C."/>
            <person name="Kuo A."/>
            <person name="Paredez A."/>
            <person name="Chapman J."/>
            <person name="Pham J."/>
            <person name="Shu S."/>
            <person name="Neupane R."/>
            <person name="Cipriano M."/>
            <person name="Mancuso J."/>
            <person name="Tu H."/>
            <person name="Salamov A."/>
            <person name="Lindquist E."/>
            <person name="Shapiro H."/>
            <person name="Lucas S."/>
            <person name="Grigoriev I.V."/>
            <person name="Cande W.Z."/>
            <person name="Fulton C."/>
            <person name="Rokhsar D.S."/>
            <person name="Dawson S.C."/>
        </authorList>
    </citation>
    <scope>NUCLEOTIDE SEQUENCE [LARGE SCALE GENOMIC DNA]</scope>
    <source>
        <strain evidence="10 11">NEG-M</strain>
    </source>
</reference>
<dbReference type="KEGG" id="ngr:NAEGRDRAFT_76893"/>
<dbReference type="STRING" id="5762.D2W649"/>
<evidence type="ECO:0000259" key="9">
    <source>
        <dbReference type="PROSITE" id="PS50011"/>
    </source>
</evidence>
<dbReference type="GO" id="GO:0005524">
    <property type="term" value="F:ATP binding"/>
    <property type="evidence" value="ECO:0007669"/>
    <property type="project" value="UniProtKB-KW"/>
</dbReference>
<dbReference type="FunFam" id="1.10.510.10:FF:001023">
    <property type="entry name" value="Os07g0541700 protein"/>
    <property type="match status" value="1"/>
</dbReference>
<dbReference type="InParanoid" id="D2W649"/>
<dbReference type="PANTHER" id="PTHR44329">
    <property type="entry name" value="SERINE/THREONINE-PROTEIN KINASE TNNI3K-RELATED"/>
    <property type="match status" value="1"/>
</dbReference>
<dbReference type="OMA" id="WPPDADD"/>
<evidence type="ECO:0000256" key="7">
    <source>
        <dbReference type="ARBA" id="ARBA00047899"/>
    </source>
</evidence>
<dbReference type="Gene3D" id="1.10.510.10">
    <property type="entry name" value="Transferase(Phosphotransferase) domain 1"/>
    <property type="match status" value="1"/>
</dbReference>
<evidence type="ECO:0000313" key="11">
    <source>
        <dbReference type="Proteomes" id="UP000006671"/>
    </source>
</evidence>
<sequence length="258" mass="29425">MSSLRHPCIVSCFGVSLTTNGKYMIVEYLENGSLEKAIYNSKMGRTILRFETKLKILTDVAKGLVYLHSIKPHRIIHRDLKPGNLLLDKNMNAKVGDFGLSKIVSNNSATMTANVGTLLYMAPELLSNDHKGQSTKVDIYSFGIIMWEILFEESPFSNEIDGFTNVFQILKKVTKGHRPPLLFETSALLEGDKNQKVDEWIDHNFTKKQIETIGKENISKLYESYIEIMEQCWNHDASKRPEFIEITDQLETLQSNFA</sequence>
<dbReference type="PROSITE" id="PS50011">
    <property type="entry name" value="PROTEIN_KINASE_DOM"/>
    <property type="match status" value="1"/>
</dbReference>
<comment type="catalytic activity">
    <reaction evidence="7">
        <text>L-threonyl-[protein] + ATP = O-phospho-L-threonyl-[protein] + ADP + H(+)</text>
        <dbReference type="Rhea" id="RHEA:46608"/>
        <dbReference type="Rhea" id="RHEA-COMP:11060"/>
        <dbReference type="Rhea" id="RHEA-COMP:11605"/>
        <dbReference type="ChEBI" id="CHEBI:15378"/>
        <dbReference type="ChEBI" id="CHEBI:30013"/>
        <dbReference type="ChEBI" id="CHEBI:30616"/>
        <dbReference type="ChEBI" id="CHEBI:61977"/>
        <dbReference type="ChEBI" id="CHEBI:456216"/>
        <dbReference type="EC" id="2.7.11.1"/>
    </reaction>
</comment>
<keyword evidence="11" id="KW-1185">Reference proteome</keyword>
<accession>D2W649</accession>
<dbReference type="GeneID" id="8856367"/>
<dbReference type="eggNOG" id="KOG0192">
    <property type="taxonomic scope" value="Eukaryota"/>
</dbReference>
<evidence type="ECO:0000313" key="10">
    <source>
        <dbReference type="EMBL" id="EFC35452.1"/>
    </source>
</evidence>
<gene>
    <name evidence="10" type="ORF">NAEGRDRAFT_76893</name>
</gene>
<evidence type="ECO:0000256" key="8">
    <source>
        <dbReference type="ARBA" id="ARBA00048679"/>
    </source>
</evidence>
<keyword evidence="5" id="KW-0418">Kinase</keyword>
<dbReference type="Proteomes" id="UP000006671">
    <property type="component" value="Unassembled WGS sequence"/>
</dbReference>
<dbReference type="EMBL" id="GG739228">
    <property type="protein sequence ID" value="EFC35452.1"/>
    <property type="molecule type" value="Genomic_DNA"/>
</dbReference>
<dbReference type="OrthoDB" id="4062651at2759"/>
<dbReference type="PANTHER" id="PTHR44329:SF298">
    <property type="entry name" value="MIXED LINEAGE KINASE DOMAIN-LIKE PROTEIN"/>
    <property type="match status" value="1"/>
</dbReference>
<keyword evidence="4" id="KW-0547">Nucleotide-binding</keyword>
<keyword evidence="3" id="KW-0808">Transferase</keyword>
<dbReference type="AlphaFoldDB" id="D2W649"/>
<comment type="catalytic activity">
    <reaction evidence="8">
        <text>L-seryl-[protein] + ATP = O-phospho-L-seryl-[protein] + ADP + H(+)</text>
        <dbReference type="Rhea" id="RHEA:17989"/>
        <dbReference type="Rhea" id="RHEA-COMP:9863"/>
        <dbReference type="Rhea" id="RHEA-COMP:11604"/>
        <dbReference type="ChEBI" id="CHEBI:15378"/>
        <dbReference type="ChEBI" id="CHEBI:29999"/>
        <dbReference type="ChEBI" id="CHEBI:30616"/>
        <dbReference type="ChEBI" id="CHEBI:83421"/>
        <dbReference type="ChEBI" id="CHEBI:456216"/>
        <dbReference type="EC" id="2.7.11.1"/>
    </reaction>
</comment>
<dbReference type="VEuPathDB" id="AmoebaDB:NAEGRDRAFT_76893"/>
<organism evidence="11">
    <name type="scientific">Naegleria gruberi</name>
    <name type="common">Amoeba</name>
    <dbReference type="NCBI Taxonomy" id="5762"/>
    <lineage>
        <taxon>Eukaryota</taxon>
        <taxon>Discoba</taxon>
        <taxon>Heterolobosea</taxon>
        <taxon>Tetramitia</taxon>
        <taxon>Eutetramitia</taxon>
        <taxon>Vahlkampfiidae</taxon>
        <taxon>Naegleria</taxon>
    </lineage>
</organism>
<evidence type="ECO:0000256" key="3">
    <source>
        <dbReference type="ARBA" id="ARBA00022679"/>
    </source>
</evidence>
<dbReference type="SMART" id="SM00220">
    <property type="entry name" value="S_TKc"/>
    <property type="match status" value="1"/>
</dbReference>
<dbReference type="InterPro" id="IPR051681">
    <property type="entry name" value="Ser/Thr_Kinases-Pseudokinases"/>
</dbReference>
<dbReference type="PIRSF" id="PIRSF000654">
    <property type="entry name" value="Integrin-linked_kinase"/>
    <property type="match status" value="1"/>
</dbReference>
<evidence type="ECO:0000256" key="1">
    <source>
        <dbReference type="ARBA" id="ARBA00012513"/>
    </source>
</evidence>
<evidence type="ECO:0000256" key="6">
    <source>
        <dbReference type="ARBA" id="ARBA00022840"/>
    </source>
</evidence>
<evidence type="ECO:0000256" key="4">
    <source>
        <dbReference type="ARBA" id="ARBA00022741"/>
    </source>
</evidence>
<name>D2W649_NAEGR</name>
<keyword evidence="6" id="KW-0067">ATP-binding</keyword>